<dbReference type="InterPro" id="IPR001944">
    <property type="entry name" value="Glycoside_Hdrlase_35"/>
</dbReference>
<gene>
    <name evidence="12" type="ORF">NW755_014223</name>
</gene>
<dbReference type="SMART" id="SM01029">
    <property type="entry name" value="BetaGal_dom2"/>
    <property type="match status" value="1"/>
</dbReference>
<dbReference type="Pfam" id="PF13364">
    <property type="entry name" value="BetaGal_ABD2"/>
    <property type="match status" value="2"/>
</dbReference>
<dbReference type="InterPro" id="IPR037110">
    <property type="entry name" value="Betagal_dom2_sf"/>
</dbReference>
<accession>A0A9W8UV03</accession>
<comment type="similarity">
    <text evidence="2 9">Belongs to the glycosyl hydrolase 35 family.</text>
</comment>
<evidence type="ECO:0000256" key="9">
    <source>
        <dbReference type="RuleBase" id="RU003679"/>
    </source>
</evidence>
<feature type="domain" description="Beta-galactosidase" evidence="11">
    <location>
        <begin position="417"/>
        <end position="598"/>
    </location>
</feature>
<dbReference type="GO" id="GO:0005975">
    <property type="term" value="P:carbohydrate metabolic process"/>
    <property type="evidence" value="ECO:0007669"/>
    <property type="project" value="InterPro"/>
</dbReference>
<comment type="caution">
    <text evidence="12">The sequence shown here is derived from an EMBL/GenBank/DDBJ whole genome shotgun (WGS) entry which is preliminary data.</text>
</comment>
<dbReference type="Pfam" id="PF13363">
    <property type="entry name" value="BetaGal_dom3"/>
    <property type="match status" value="1"/>
</dbReference>
<dbReference type="Gene3D" id="3.20.20.80">
    <property type="entry name" value="Glycosidases"/>
    <property type="match status" value="1"/>
</dbReference>
<keyword evidence="13" id="KW-1185">Reference proteome</keyword>
<organism evidence="12 13">
    <name type="scientific">Fusarium falciforme</name>
    <dbReference type="NCBI Taxonomy" id="195108"/>
    <lineage>
        <taxon>Eukaryota</taxon>
        <taxon>Fungi</taxon>
        <taxon>Dikarya</taxon>
        <taxon>Ascomycota</taxon>
        <taxon>Pezizomycotina</taxon>
        <taxon>Sordariomycetes</taxon>
        <taxon>Hypocreomycetidae</taxon>
        <taxon>Hypocreales</taxon>
        <taxon>Nectriaceae</taxon>
        <taxon>Fusarium</taxon>
        <taxon>Fusarium solani species complex</taxon>
    </lineage>
</organism>
<dbReference type="Pfam" id="PF01301">
    <property type="entry name" value="Glyco_hydro_35"/>
    <property type="match status" value="1"/>
</dbReference>
<evidence type="ECO:0000256" key="1">
    <source>
        <dbReference type="ARBA" id="ARBA00001412"/>
    </source>
</evidence>
<evidence type="ECO:0000256" key="7">
    <source>
        <dbReference type="ARBA" id="ARBA00023295"/>
    </source>
</evidence>
<feature type="chain" id="PRO_5040832844" description="Beta-galactosidase" evidence="10">
    <location>
        <begin position="23"/>
        <end position="1028"/>
    </location>
</feature>
<dbReference type="Pfam" id="PF10435">
    <property type="entry name" value="BetaGal_dom2"/>
    <property type="match status" value="1"/>
</dbReference>
<dbReference type="InterPro" id="IPR025300">
    <property type="entry name" value="BetaGal_jelly_roll_dom"/>
</dbReference>
<dbReference type="Proteomes" id="UP001152087">
    <property type="component" value="Unassembled WGS sequence"/>
</dbReference>
<dbReference type="InterPro" id="IPR025972">
    <property type="entry name" value="BetaGal_dom3"/>
</dbReference>
<dbReference type="InterPro" id="IPR036833">
    <property type="entry name" value="BetaGal_dom3_sf"/>
</dbReference>
<dbReference type="InterPro" id="IPR017853">
    <property type="entry name" value="GH"/>
</dbReference>
<evidence type="ECO:0000256" key="6">
    <source>
        <dbReference type="ARBA" id="ARBA00023180"/>
    </source>
</evidence>
<evidence type="ECO:0000313" key="13">
    <source>
        <dbReference type="Proteomes" id="UP001152087"/>
    </source>
</evidence>
<feature type="signal peptide" evidence="10">
    <location>
        <begin position="1"/>
        <end position="22"/>
    </location>
</feature>
<evidence type="ECO:0000256" key="2">
    <source>
        <dbReference type="ARBA" id="ARBA00009809"/>
    </source>
</evidence>
<dbReference type="InterPro" id="IPR008979">
    <property type="entry name" value="Galactose-bd-like_sf"/>
</dbReference>
<evidence type="ECO:0000256" key="4">
    <source>
        <dbReference type="ARBA" id="ARBA00022729"/>
    </source>
</evidence>
<evidence type="ECO:0000313" key="12">
    <source>
        <dbReference type="EMBL" id="KAJ4176797.1"/>
    </source>
</evidence>
<reference evidence="12" key="1">
    <citation type="submission" date="2022-09" db="EMBL/GenBank/DDBJ databases">
        <title>Fusarium specimens isolated from Avocado Roots.</title>
        <authorList>
            <person name="Stajich J."/>
            <person name="Roper C."/>
            <person name="Heimlech-Rivalta G."/>
        </authorList>
    </citation>
    <scope>NUCLEOTIDE SEQUENCE</scope>
    <source>
        <strain evidence="12">A02</strain>
    </source>
</reference>
<dbReference type="SUPFAM" id="SSF51445">
    <property type="entry name" value="(Trans)glycosidases"/>
    <property type="match status" value="1"/>
</dbReference>
<dbReference type="GO" id="GO:0004565">
    <property type="term" value="F:beta-galactosidase activity"/>
    <property type="evidence" value="ECO:0007669"/>
    <property type="project" value="UniProtKB-EC"/>
</dbReference>
<dbReference type="FunFam" id="3.20.20.80:FF:000040">
    <property type="entry name" value="Beta-galactosidase A"/>
    <property type="match status" value="1"/>
</dbReference>
<keyword evidence="4 10" id="KW-0732">Signal</keyword>
<proteinExistence type="inferred from homology"/>
<dbReference type="InterPro" id="IPR019801">
    <property type="entry name" value="Glyco_hydro_35_CS"/>
</dbReference>
<dbReference type="SUPFAM" id="SSF117100">
    <property type="entry name" value="Beta-galactosidase LacA, domain 3"/>
    <property type="match status" value="1"/>
</dbReference>
<sequence length="1028" mass="114289">MKVWYTLGSLASIASLVQHSTAQKWPLHDNGLNQVVEWYDPQEPRFCGYLSLGLQDDRDHYSVKVNGERLFLWSGELHLWRIPVPELWRDIFEKIKAAGFNGIGLYEHWGWHAPNNQTLDFETGAHNFASAFEIAKELGLYIVYRPGPYSNAEANGGGFPGWLTTGEYGPLRDNNTAYTKAWERYSKKVADYVRPHLVTNGGPIIFWQIENEYGQQWIDPDKKIPNATAISYMELLEEKTRDWDIDVPFTANNPNMWTRAWSKDYGDTGGEADVYGLDHYPACWTCNLAQCLNINGAVEPYTVFNYYDHFQSVAQTQPSFLMEFQGGSFNPWDGPAGGCAENMGPSWVNLFFRHNLAQKVTAVNIYMVYGGTNWGNIGFPEVGTSYDYSAPIHENRLIGDKYNEAKLFGLFMRVAHDFTKVDRVGNSTKYATDEDIFTTELRNPDTGAAYYVTRHDYSPSTDVTRFRLKVSTEAGNLTVPVSGSITLNGRESKTLVTDFSIGSSGKKITYATLEVLTVADLGDRQVVIFWAPDGEQGEFLLKGAKSGKALSGKADGKSLTKTKNGILTNVVTGKEKTVFEYNNHVQAVVVDRQSAYKFWAPTLNNDPLAWENSTVLVHGPYLVRTSSIKGDTIHITGDWDEETEVEIWAPKKVTKATFNGARLKVSKSKYGSLLSNLAAPEVTTETLAAQLPALTKWKVEDGLPEVAADYDDSRWTKADHETTPHFVPPDTYPVLFADEYGYQAGNLLWRGRFKAAKGDAPKGAYLRVIGGLASGFSAYANGKFLGSWLGSMANKTGELEISFKDVKLNTKDDNVLFVIQDTMGKEQRDAAPDPRGILNATLIAADGSAANFTSWRLAGNAGGNHLLEPIRGTYNEGGLHAERLGWHLPGFNDKKWKSGAPADGFKGAGARFYRTVVPLDVPKGYDASLSFQLHTEKKAKLRAQLYVNGYQFAKTLPCISNETTFPVFPGILNYQGDNTIGLSVWAMSEEGGAVDVSWKVNGVQRSAFDPLFDSEYLRPGWKDRSKYA</sequence>
<dbReference type="EMBL" id="JAOQAV010000152">
    <property type="protein sequence ID" value="KAJ4176797.1"/>
    <property type="molecule type" value="Genomic_DNA"/>
</dbReference>
<dbReference type="Gene3D" id="2.102.20.10">
    <property type="entry name" value="Beta-galactosidase, domain 2"/>
    <property type="match status" value="1"/>
</dbReference>
<keyword evidence="7 8" id="KW-0326">Glycosidase</keyword>
<protein>
    <recommendedName>
        <fullName evidence="3 8">Beta-galactosidase</fullName>
        <ecNumber evidence="3 8">3.2.1.23</ecNumber>
    </recommendedName>
</protein>
<evidence type="ECO:0000256" key="3">
    <source>
        <dbReference type="ARBA" id="ARBA00012756"/>
    </source>
</evidence>
<keyword evidence="6" id="KW-0325">Glycoprotein</keyword>
<dbReference type="EC" id="3.2.1.23" evidence="3 8"/>
<keyword evidence="5 8" id="KW-0378">Hydrolase</keyword>
<dbReference type="PRINTS" id="PR00742">
    <property type="entry name" value="GLHYDRLASE35"/>
</dbReference>
<dbReference type="InterPro" id="IPR031330">
    <property type="entry name" value="Gly_Hdrlase_35_cat"/>
</dbReference>
<evidence type="ECO:0000256" key="5">
    <source>
        <dbReference type="ARBA" id="ARBA00022801"/>
    </source>
</evidence>
<dbReference type="InterPro" id="IPR018954">
    <property type="entry name" value="Betagal_dom2"/>
</dbReference>
<evidence type="ECO:0000259" key="11">
    <source>
        <dbReference type="SMART" id="SM01029"/>
    </source>
</evidence>
<name>A0A9W8UV03_9HYPO</name>
<dbReference type="PROSITE" id="PS01182">
    <property type="entry name" value="GLYCOSYL_HYDROL_F35"/>
    <property type="match status" value="1"/>
</dbReference>
<dbReference type="PANTHER" id="PTHR23421">
    <property type="entry name" value="BETA-GALACTOSIDASE RELATED"/>
    <property type="match status" value="1"/>
</dbReference>
<dbReference type="SUPFAM" id="SSF49785">
    <property type="entry name" value="Galactose-binding domain-like"/>
    <property type="match status" value="2"/>
</dbReference>
<dbReference type="Gene3D" id="2.60.120.260">
    <property type="entry name" value="Galactose-binding domain-like"/>
    <property type="match status" value="2"/>
</dbReference>
<dbReference type="Gene3D" id="2.60.390.10">
    <property type="entry name" value="Beta-galactosidase, domain 3"/>
    <property type="match status" value="1"/>
</dbReference>
<comment type="catalytic activity">
    <reaction evidence="1 8">
        <text>Hydrolysis of terminal non-reducing beta-D-galactose residues in beta-D-galactosides.</text>
        <dbReference type="EC" id="3.2.1.23"/>
    </reaction>
</comment>
<evidence type="ECO:0000256" key="8">
    <source>
        <dbReference type="RuleBase" id="RU000675"/>
    </source>
</evidence>
<dbReference type="SUPFAM" id="SSF51011">
    <property type="entry name" value="Glycosyl hydrolase domain"/>
    <property type="match status" value="1"/>
</dbReference>
<dbReference type="AlphaFoldDB" id="A0A9W8UV03"/>
<evidence type="ECO:0000256" key="10">
    <source>
        <dbReference type="SAM" id="SignalP"/>
    </source>
</evidence>